<accession>A0AC34G2P7</accession>
<name>A0AC34G2P7_9BILA</name>
<dbReference type="Proteomes" id="UP000887579">
    <property type="component" value="Unplaced"/>
</dbReference>
<evidence type="ECO:0000313" key="2">
    <source>
        <dbReference type="WBParaSite" id="ES5_v2.g23839.t1"/>
    </source>
</evidence>
<dbReference type="WBParaSite" id="ES5_v2.g23839.t1">
    <property type="protein sequence ID" value="ES5_v2.g23839.t1"/>
    <property type="gene ID" value="ES5_v2.g23839"/>
</dbReference>
<protein>
    <submittedName>
        <fullName evidence="2">Uncharacterized protein</fullName>
    </submittedName>
</protein>
<sequence>MGNDLSYINVINQESERLRIRVDCDRYVTSFTIKAHVLVAENGGSKQFAAGNGISYITATTENGKPLFINHPVHGGSTLTIQNGSLHFTKQTMLSAAACVVLIVNKSNYEIYARVDVDQGVCSFSKAMEANGVEVSIAGDTEIYYKAERQGFTCIMPGQFLPFFVKPLNNIVFVTLEYKKPDGNMVEICKNTKTMFRTFKSKNLGKYPYCCDYGPLFVIKNDSKYNVKYNVGRFKITSKQFADAIEYWNERYWNIDCAMNGYPSLM</sequence>
<reference evidence="2" key="1">
    <citation type="submission" date="2022-11" db="UniProtKB">
        <authorList>
            <consortium name="WormBaseParasite"/>
        </authorList>
    </citation>
    <scope>IDENTIFICATION</scope>
</reference>
<evidence type="ECO:0000313" key="1">
    <source>
        <dbReference type="Proteomes" id="UP000887579"/>
    </source>
</evidence>
<organism evidence="1 2">
    <name type="scientific">Panagrolaimus sp. ES5</name>
    <dbReference type="NCBI Taxonomy" id="591445"/>
    <lineage>
        <taxon>Eukaryota</taxon>
        <taxon>Metazoa</taxon>
        <taxon>Ecdysozoa</taxon>
        <taxon>Nematoda</taxon>
        <taxon>Chromadorea</taxon>
        <taxon>Rhabditida</taxon>
        <taxon>Tylenchina</taxon>
        <taxon>Panagrolaimomorpha</taxon>
        <taxon>Panagrolaimoidea</taxon>
        <taxon>Panagrolaimidae</taxon>
        <taxon>Panagrolaimus</taxon>
    </lineage>
</organism>
<proteinExistence type="predicted"/>